<evidence type="ECO:0000256" key="5">
    <source>
        <dbReference type="RuleBase" id="RU368069"/>
    </source>
</evidence>
<accession>A0AA39U7P4</accession>
<comment type="function">
    <text evidence="3 5">Mediates inactivation of the TORC1 complex in response to amino acid starvation. Required for meiotic nuclear division.</text>
</comment>
<gene>
    <name evidence="8" type="ORF">JMJ35_008060</name>
</gene>
<proteinExistence type="inferred from homology"/>
<evidence type="ECO:0000313" key="8">
    <source>
        <dbReference type="EMBL" id="KAK0509666.1"/>
    </source>
</evidence>
<dbReference type="Pfam" id="PF24064">
    <property type="entry name" value="HTH_NPRL3"/>
    <property type="match status" value="1"/>
</dbReference>
<keyword evidence="9" id="KW-1185">Reference proteome</keyword>
<dbReference type="GO" id="GO:1990130">
    <property type="term" value="C:GATOR1 complex"/>
    <property type="evidence" value="ECO:0007669"/>
    <property type="project" value="TreeGrafter"/>
</dbReference>
<feature type="region of interest" description="Disordered" evidence="6">
    <location>
        <begin position="578"/>
        <end position="640"/>
    </location>
</feature>
<evidence type="ECO:0000256" key="4">
    <source>
        <dbReference type="ARBA" id="ARBA00030028"/>
    </source>
</evidence>
<feature type="compositionally biased region" description="Polar residues" evidence="6">
    <location>
        <begin position="624"/>
        <end position="640"/>
    </location>
</feature>
<feature type="compositionally biased region" description="Basic and acidic residues" evidence="6">
    <location>
        <begin position="70"/>
        <end position="79"/>
    </location>
</feature>
<dbReference type="GO" id="GO:1904262">
    <property type="term" value="P:negative regulation of TORC1 signaling"/>
    <property type="evidence" value="ECO:0007669"/>
    <property type="project" value="TreeGrafter"/>
</dbReference>
<feature type="compositionally biased region" description="Basic and acidic residues" evidence="6">
    <location>
        <begin position="578"/>
        <end position="591"/>
    </location>
</feature>
<feature type="compositionally biased region" description="Basic and acidic residues" evidence="6">
    <location>
        <begin position="211"/>
        <end position="222"/>
    </location>
</feature>
<protein>
    <recommendedName>
        <fullName evidence="2 5">Nitrogen permease regulator 3</fullName>
    </recommendedName>
    <alternativeName>
        <fullName evidence="4 5">Required for meiotic nuclear division protein 11</fullName>
    </alternativeName>
</protein>
<evidence type="ECO:0000259" key="7">
    <source>
        <dbReference type="Pfam" id="PF24064"/>
    </source>
</evidence>
<dbReference type="PANTHER" id="PTHR13153">
    <property type="entry name" value="CGTHBA PROTEIN -14 GENE PROTEIN"/>
    <property type="match status" value="1"/>
</dbReference>
<dbReference type="GO" id="GO:0038202">
    <property type="term" value="P:TORC1 signaling"/>
    <property type="evidence" value="ECO:0007669"/>
    <property type="project" value="TreeGrafter"/>
</dbReference>
<reference evidence="8" key="1">
    <citation type="submission" date="2023-03" db="EMBL/GenBank/DDBJ databases">
        <title>Complete genome of Cladonia borealis.</title>
        <authorList>
            <person name="Park H."/>
        </authorList>
    </citation>
    <scope>NUCLEOTIDE SEQUENCE</scope>
    <source>
        <strain evidence="8">ANT050790</strain>
    </source>
</reference>
<dbReference type="InterPro" id="IPR056603">
    <property type="entry name" value="HTH_NPRL3"/>
</dbReference>
<feature type="compositionally biased region" description="Basic residues" evidence="6">
    <location>
        <begin position="159"/>
        <end position="169"/>
    </location>
</feature>
<feature type="domain" description="GATOR1 complex protein NPRL3 C-terminal HTH" evidence="7">
    <location>
        <begin position="670"/>
        <end position="716"/>
    </location>
</feature>
<evidence type="ECO:0000256" key="6">
    <source>
        <dbReference type="SAM" id="MobiDB-lite"/>
    </source>
</evidence>
<dbReference type="PANTHER" id="PTHR13153:SF5">
    <property type="entry name" value="GATOR COMPLEX PROTEIN NPRL3"/>
    <property type="match status" value="1"/>
</dbReference>
<feature type="region of interest" description="Disordered" evidence="6">
    <location>
        <begin position="157"/>
        <end position="248"/>
    </location>
</feature>
<dbReference type="InterPro" id="IPR005365">
    <property type="entry name" value="Npr3"/>
</dbReference>
<keyword evidence="5" id="KW-0469">Meiosis</keyword>
<dbReference type="GO" id="GO:0034198">
    <property type="term" value="P:cellular response to amino acid starvation"/>
    <property type="evidence" value="ECO:0007669"/>
    <property type="project" value="TreeGrafter"/>
</dbReference>
<dbReference type="Proteomes" id="UP001166286">
    <property type="component" value="Unassembled WGS sequence"/>
</dbReference>
<dbReference type="EMBL" id="JAFEKC020000018">
    <property type="protein sequence ID" value="KAK0509666.1"/>
    <property type="molecule type" value="Genomic_DNA"/>
</dbReference>
<evidence type="ECO:0000256" key="3">
    <source>
        <dbReference type="ARBA" id="ARBA00025376"/>
    </source>
</evidence>
<dbReference type="AlphaFoldDB" id="A0AA39U7P4"/>
<dbReference type="GO" id="GO:0010508">
    <property type="term" value="P:positive regulation of autophagy"/>
    <property type="evidence" value="ECO:0007669"/>
    <property type="project" value="TreeGrafter"/>
</dbReference>
<evidence type="ECO:0000313" key="9">
    <source>
        <dbReference type="Proteomes" id="UP001166286"/>
    </source>
</evidence>
<evidence type="ECO:0000256" key="1">
    <source>
        <dbReference type="ARBA" id="ARBA00010546"/>
    </source>
</evidence>
<sequence>MSLQPLPPNPCLIAILLVVRTTSEPCIVFHYPPRPGEDNSPFKGIFPKDGEGSSTSSSASESEDSTAELPKLDNKDEGQKGYSPPDAEETGSGSPEKSGGLSQDRKKLQWNDIFGLQSVLLAKLLCPAANCHKKRFEVGLNDNVFLGWPVFARSDGSWKKARKSRRSSSRSKITAEKVKGNPKELIGHKLGVSGTDDDSDSSRPMTAVESQAEKDRDGEVREVSQISETSVRSKAKPKAHKRFGDAGTSAPKTDKPLVMFNVVFVLKPPPLEYHLRLREMYDNVVKKFGKALRWEQARSNFVARESALIYSLTKHMNSSRAVKPSLSTLYHDLVAQSSLAKGITNLYNSIASSRIAHVSLTPFSSLSLQIPIPSSISTLPSPLEPQLPGLWLTTTNSIPPDDDAQSPHLGSHFTLLLLSDVPSIISDLDAAASPIAKPLTQYLRASSPRKSFHQISQSSGIALPDVQFLASHLIYWRRARAIPPLHHKDIYIVSPNADMRKLAAASSAFAKLFPALPPLPKILSLLSMGSRPYHTLIPSKDHKPIYMDILAWLMRECWVTQLRTFAWVRVPSHIKEAVNKASASDHRDKSTYHTVTDDSDDTSTSSLDVPDSVSGFRLDVPKSNPVSPTSSTHTTLPFNPTVLTQSPNLISNPRLASALPSRHLSAISKHILQTQGEESQSAWDKCVKYFDGKHAMETIPVREGWKRKKVAALVAGWEELGVLVRARHW</sequence>
<comment type="subcellular location">
    <subcellularLocation>
        <location evidence="5">Vacuole membrane</location>
        <topology evidence="5">Peripheral membrane protein</topology>
    </subcellularLocation>
</comment>
<feature type="compositionally biased region" description="Low complexity" evidence="6">
    <location>
        <begin position="602"/>
        <end position="614"/>
    </location>
</feature>
<name>A0AA39U7P4_9LECA</name>
<comment type="similarity">
    <text evidence="1 5">Belongs to the NPR3 family.</text>
</comment>
<evidence type="ECO:0000256" key="2">
    <source>
        <dbReference type="ARBA" id="ARBA00017880"/>
    </source>
</evidence>
<feature type="compositionally biased region" description="Basic and acidic residues" evidence="6">
    <location>
        <begin position="173"/>
        <end position="187"/>
    </location>
</feature>
<keyword evidence="5" id="KW-0732">Signal</keyword>
<dbReference type="GO" id="GO:0051321">
    <property type="term" value="P:meiotic cell cycle"/>
    <property type="evidence" value="ECO:0007669"/>
    <property type="project" value="UniProtKB-UniRule"/>
</dbReference>
<comment type="caution">
    <text evidence="8">The sequence shown here is derived from an EMBL/GenBank/DDBJ whole genome shotgun (WGS) entry which is preliminary data.</text>
</comment>
<feature type="region of interest" description="Disordered" evidence="6">
    <location>
        <begin position="30"/>
        <end position="104"/>
    </location>
</feature>
<dbReference type="GO" id="GO:0005774">
    <property type="term" value="C:vacuolar membrane"/>
    <property type="evidence" value="ECO:0007669"/>
    <property type="project" value="UniProtKB-SubCell"/>
</dbReference>
<dbReference type="Pfam" id="PF03666">
    <property type="entry name" value="NPR3"/>
    <property type="match status" value="1"/>
</dbReference>
<organism evidence="8 9">
    <name type="scientific">Cladonia borealis</name>
    <dbReference type="NCBI Taxonomy" id="184061"/>
    <lineage>
        <taxon>Eukaryota</taxon>
        <taxon>Fungi</taxon>
        <taxon>Dikarya</taxon>
        <taxon>Ascomycota</taxon>
        <taxon>Pezizomycotina</taxon>
        <taxon>Lecanoromycetes</taxon>
        <taxon>OSLEUM clade</taxon>
        <taxon>Lecanoromycetidae</taxon>
        <taxon>Lecanorales</taxon>
        <taxon>Lecanorineae</taxon>
        <taxon>Cladoniaceae</taxon>
        <taxon>Cladonia</taxon>
    </lineage>
</organism>